<dbReference type="AlphaFoldDB" id="A0A0R0CKF3"/>
<name>A0A0R0CKF3_9GAMM</name>
<gene>
    <name evidence="1" type="ORF">ABB29_08450</name>
</gene>
<evidence type="ECO:0000313" key="2">
    <source>
        <dbReference type="Proteomes" id="UP000052052"/>
    </source>
</evidence>
<protein>
    <submittedName>
        <fullName evidence="1">Uncharacterized protein</fullName>
    </submittedName>
</protein>
<dbReference type="STRING" id="344882.ABB29_08450"/>
<dbReference type="EMBL" id="LDJL01000008">
    <property type="protein sequence ID" value="KRG69814.1"/>
    <property type="molecule type" value="Genomic_DNA"/>
</dbReference>
<sequence length="107" mass="11319">MNVHRGYAVFLFPQALEALGDAIKPYLADNAAGPHLLCREIDTGGALFEMTLEGTNPQGETVQVELMLPGSMVKLVVSAQNDGAIGFVPRVPASDSEKTDSTASMNL</sequence>
<organism evidence="1 2">
    <name type="scientific">Pseudoxanthomonas dokdonensis</name>
    <dbReference type="NCBI Taxonomy" id="344882"/>
    <lineage>
        <taxon>Bacteria</taxon>
        <taxon>Pseudomonadati</taxon>
        <taxon>Pseudomonadota</taxon>
        <taxon>Gammaproteobacteria</taxon>
        <taxon>Lysobacterales</taxon>
        <taxon>Lysobacteraceae</taxon>
        <taxon>Pseudoxanthomonas</taxon>
    </lineage>
</organism>
<comment type="caution">
    <text evidence="1">The sequence shown here is derived from an EMBL/GenBank/DDBJ whole genome shotgun (WGS) entry which is preliminary data.</text>
</comment>
<dbReference type="Proteomes" id="UP000052052">
    <property type="component" value="Unassembled WGS sequence"/>
</dbReference>
<evidence type="ECO:0000313" key="1">
    <source>
        <dbReference type="EMBL" id="KRG69814.1"/>
    </source>
</evidence>
<dbReference type="RefSeq" id="WP_057658191.1">
    <property type="nucleotide sequence ID" value="NZ_LDJL01000008.1"/>
</dbReference>
<dbReference type="OrthoDB" id="5956546at2"/>
<accession>A0A0R0CKF3</accession>
<proteinExistence type="predicted"/>
<keyword evidence="2" id="KW-1185">Reference proteome</keyword>
<reference evidence="1 2" key="1">
    <citation type="submission" date="2015-05" db="EMBL/GenBank/DDBJ databases">
        <title>Genome sequencing and analysis of members of genus Stenotrophomonas.</title>
        <authorList>
            <person name="Patil P.P."/>
            <person name="Midha S."/>
            <person name="Patil P.B."/>
        </authorList>
    </citation>
    <scope>NUCLEOTIDE SEQUENCE [LARGE SCALE GENOMIC DNA]</scope>
    <source>
        <strain evidence="1 2">DSM 21858</strain>
    </source>
</reference>
<dbReference type="PATRIC" id="fig|344882.3.peg.3044"/>